<proteinExistence type="predicted"/>
<feature type="compositionally biased region" description="Polar residues" evidence="1">
    <location>
        <begin position="218"/>
        <end position="233"/>
    </location>
</feature>
<dbReference type="AlphaFoldDB" id="A0A0W8CEY2"/>
<feature type="region of interest" description="Disordered" evidence="1">
    <location>
        <begin position="136"/>
        <end position="206"/>
    </location>
</feature>
<evidence type="ECO:0000256" key="1">
    <source>
        <dbReference type="SAM" id="MobiDB-lite"/>
    </source>
</evidence>
<reference evidence="2 3" key="1">
    <citation type="submission" date="2015-11" db="EMBL/GenBank/DDBJ databases">
        <title>Genomes and virulence difference between two physiological races of Phytophthora nicotianae.</title>
        <authorList>
            <person name="Liu H."/>
            <person name="Ma X."/>
            <person name="Yu H."/>
            <person name="Fang D."/>
            <person name="Li Y."/>
            <person name="Wang X."/>
            <person name="Wang W."/>
            <person name="Dong Y."/>
            <person name="Xiao B."/>
        </authorList>
    </citation>
    <scope>NUCLEOTIDE SEQUENCE [LARGE SCALE GENOMIC DNA]</scope>
    <source>
        <strain evidence="3">race 0</strain>
    </source>
</reference>
<dbReference type="EMBL" id="LNFO01003575">
    <property type="protein sequence ID" value="KUF82621.1"/>
    <property type="molecule type" value="Genomic_DNA"/>
</dbReference>
<protein>
    <submittedName>
        <fullName evidence="2">Uncharacterized protein</fullName>
    </submittedName>
</protein>
<organism evidence="2 3">
    <name type="scientific">Phytophthora nicotianae</name>
    <name type="common">Potato buckeye rot agent</name>
    <name type="synonym">Phytophthora parasitica</name>
    <dbReference type="NCBI Taxonomy" id="4792"/>
    <lineage>
        <taxon>Eukaryota</taxon>
        <taxon>Sar</taxon>
        <taxon>Stramenopiles</taxon>
        <taxon>Oomycota</taxon>
        <taxon>Peronosporomycetes</taxon>
        <taxon>Peronosporales</taxon>
        <taxon>Peronosporaceae</taxon>
        <taxon>Phytophthora</taxon>
    </lineage>
</organism>
<name>A0A0W8CEY2_PHYNI</name>
<accession>A0A0W8CEY2</accession>
<evidence type="ECO:0000313" key="2">
    <source>
        <dbReference type="EMBL" id="KUF82621.1"/>
    </source>
</evidence>
<feature type="region of interest" description="Disordered" evidence="1">
    <location>
        <begin position="323"/>
        <end position="357"/>
    </location>
</feature>
<sequence>MAQYVHEYAMQYGGDDPRHSVVWDRTTCQSRWASQFKRYKNTRERKNSNTGFGITEEMLANGITVDDMIEKACPFYTRMDAMFAEQANVNPESECHVPDLSDDDVRLLDELTVDRANSGGAATACDSEVHEFGYPDFRLDKSPAGSESDGGETVFNVGAEDLDVRHDREDQANPSRDFQHDEGEPDQENRPPSGMSHADMPADTTSLSNRQPLQQLLGRQNKSSLALTRPQYQDDQEDYTSRRRFQPESCTSARTTQPVAKSVSAAKAVAKTKGVEKANSLKRKDFGSVFSVEAEKTRRVGEKRAKLKLKAESKQFKETMEFKNKELEAHVNEQRRAREERDQERQDKRREKRDEERRKMAVELLLGGNTISEVQALVEMFLPSY</sequence>
<gene>
    <name evidence="2" type="ORF">AM587_10003673</name>
</gene>
<evidence type="ECO:0000313" key="3">
    <source>
        <dbReference type="Proteomes" id="UP000052943"/>
    </source>
</evidence>
<feature type="compositionally biased region" description="Basic and acidic residues" evidence="1">
    <location>
        <begin position="162"/>
        <end position="182"/>
    </location>
</feature>
<comment type="caution">
    <text evidence="2">The sequence shown here is derived from an EMBL/GenBank/DDBJ whole genome shotgun (WGS) entry which is preliminary data.</text>
</comment>
<dbReference type="Proteomes" id="UP000052943">
    <property type="component" value="Unassembled WGS sequence"/>
</dbReference>
<feature type="region of interest" description="Disordered" evidence="1">
    <location>
        <begin position="218"/>
        <end position="265"/>
    </location>
</feature>
<feature type="compositionally biased region" description="Polar residues" evidence="1">
    <location>
        <begin position="248"/>
        <end position="258"/>
    </location>
</feature>